<feature type="region of interest" description="Disordered" evidence="1">
    <location>
        <begin position="220"/>
        <end position="250"/>
    </location>
</feature>
<evidence type="ECO:0000313" key="3">
    <source>
        <dbReference type="EMBL" id="KAK7257104.1"/>
    </source>
</evidence>
<dbReference type="Proteomes" id="UP001372338">
    <property type="component" value="Unassembled WGS sequence"/>
</dbReference>
<organism evidence="3 4">
    <name type="scientific">Crotalaria pallida</name>
    <name type="common">Smooth rattlebox</name>
    <name type="synonym">Crotalaria striata</name>
    <dbReference type="NCBI Taxonomy" id="3830"/>
    <lineage>
        <taxon>Eukaryota</taxon>
        <taxon>Viridiplantae</taxon>
        <taxon>Streptophyta</taxon>
        <taxon>Embryophyta</taxon>
        <taxon>Tracheophyta</taxon>
        <taxon>Spermatophyta</taxon>
        <taxon>Magnoliopsida</taxon>
        <taxon>eudicotyledons</taxon>
        <taxon>Gunneridae</taxon>
        <taxon>Pentapetalae</taxon>
        <taxon>rosids</taxon>
        <taxon>fabids</taxon>
        <taxon>Fabales</taxon>
        <taxon>Fabaceae</taxon>
        <taxon>Papilionoideae</taxon>
        <taxon>50 kb inversion clade</taxon>
        <taxon>genistoids sensu lato</taxon>
        <taxon>core genistoids</taxon>
        <taxon>Crotalarieae</taxon>
        <taxon>Crotalaria</taxon>
    </lineage>
</organism>
<accession>A0AAN9EHC3</accession>
<keyword evidence="4" id="KW-1185">Reference proteome</keyword>
<reference evidence="3 4" key="1">
    <citation type="submission" date="2024-01" db="EMBL/GenBank/DDBJ databases">
        <title>The genomes of 5 underutilized Papilionoideae crops provide insights into root nodulation and disease resistanc.</title>
        <authorList>
            <person name="Yuan L."/>
        </authorList>
    </citation>
    <scope>NUCLEOTIDE SEQUENCE [LARGE SCALE GENOMIC DNA]</scope>
    <source>
        <strain evidence="3">ZHUSHIDOU_FW_LH</strain>
        <tissue evidence="3">Leaf</tissue>
    </source>
</reference>
<protein>
    <recommendedName>
        <fullName evidence="2">Putative plant transposon protein domain-containing protein</fullName>
    </recommendedName>
</protein>
<comment type="caution">
    <text evidence="3">The sequence shown here is derived from an EMBL/GenBank/DDBJ whole genome shotgun (WGS) entry which is preliminary data.</text>
</comment>
<sequence>MSRSNKRASKKKSCVEENAIVLKDGVREIVMQEVFRRKWPLLCFKSPHVPDEILVKEFYANAWRQDDPNPTFMSYSRGDYIKYDSHTINALLGGLDNFESKDEYTLMKDAPYPEAEIEKELLMDDCHWVRDAETGHALHIKYDQLKPVPQVWADIMLSNILPKSKCTELNKEHALLLYAICTGKSIDVGAVIAAEIHRMAQSTEGDLPYPVLITRLLESQRDDDEDEDPGPATIYPGVHNARSRGARRRN</sequence>
<evidence type="ECO:0000256" key="1">
    <source>
        <dbReference type="SAM" id="MobiDB-lite"/>
    </source>
</evidence>
<feature type="compositionally biased region" description="Basic residues" evidence="1">
    <location>
        <begin position="241"/>
        <end position="250"/>
    </location>
</feature>
<dbReference type="Pfam" id="PF20167">
    <property type="entry name" value="Transposase_32"/>
    <property type="match status" value="1"/>
</dbReference>
<gene>
    <name evidence="3" type="ORF">RIF29_30832</name>
</gene>
<proteinExistence type="predicted"/>
<name>A0AAN9EHC3_CROPI</name>
<feature type="domain" description="Putative plant transposon protein" evidence="2">
    <location>
        <begin position="46"/>
        <end position="221"/>
    </location>
</feature>
<evidence type="ECO:0000259" key="2">
    <source>
        <dbReference type="Pfam" id="PF20167"/>
    </source>
</evidence>
<dbReference type="EMBL" id="JAYWIO010000006">
    <property type="protein sequence ID" value="KAK7257104.1"/>
    <property type="molecule type" value="Genomic_DNA"/>
</dbReference>
<evidence type="ECO:0000313" key="4">
    <source>
        <dbReference type="Proteomes" id="UP001372338"/>
    </source>
</evidence>
<dbReference type="InterPro" id="IPR046796">
    <property type="entry name" value="Transposase_32_dom"/>
</dbReference>
<dbReference type="AlphaFoldDB" id="A0AAN9EHC3"/>